<feature type="compositionally biased region" description="Polar residues" evidence="1">
    <location>
        <begin position="1"/>
        <end position="17"/>
    </location>
</feature>
<gene>
    <name evidence="3" type="ORF">HNQ68_002319</name>
</gene>
<proteinExistence type="predicted"/>
<dbReference type="InterPro" id="IPR009875">
    <property type="entry name" value="PilZ_domain"/>
</dbReference>
<dbReference type="EMBL" id="JACHIL010000004">
    <property type="protein sequence ID" value="MBB5091774.1"/>
    <property type="molecule type" value="Genomic_DNA"/>
</dbReference>
<name>A0A7W8AK07_9HYPH</name>
<feature type="region of interest" description="Disordered" evidence="1">
    <location>
        <begin position="1"/>
        <end position="25"/>
    </location>
</feature>
<protein>
    <recommendedName>
        <fullName evidence="2">PilZ domain-containing protein</fullName>
    </recommendedName>
</protein>
<dbReference type="Pfam" id="PF07238">
    <property type="entry name" value="PilZ"/>
    <property type="match status" value="1"/>
</dbReference>
<organism evidence="3 4">
    <name type="scientific">Pseudochrobactrum saccharolyticum</name>
    <dbReference type="NCBI Taxonomy" id="354352"/>
    <lineage>
        <taxon>Bacteria</taxon>
        <taxon>Pseudomonadati</taxon>
        <taxon>Pseudomonadota</taxon>
        <taxon>Alphaproteobacteria</taxon>
        <taxon>Hyphomicrobiales</taxon>
        <taxon>Brucellaceae</taxon>
        <taxon>Pseudochrobactrum</taxon>
    </lineage>
</organism>
<dbReference type="AlphaFoldDB" id="A0A7W8AK07"/>
<dbReference type="SUPFAM" id="SSF141371">
    <property type="entry name" value="PilZ domain-like"/>
    <property type="match status" value="1"/>
</dbReference>
<dbReference type="GO" id="GO:0035438">
    <property type="term" value="F:cyclic-di-GMP binding"/>
    <property type="evidence" value="ECO:0007669"/>
    <property type="project" value="InterPro"/>
</dbReference>
<keyword evidence="4" id="KW-1185">Reference proteome</keyword>
<dbReference type="Gene3D" id="2.40.10.220">
    <property type="entry name" value="predicted glycosyltransferase like domains"/>
    <property type="match status" value="1"/>
</dbReference>
<feature type="domain" description="PilZ" evidence="2">
    <location>
        <begin position="128"/>
        <end position="204"/>
    </location>
</feature>
<evidence type="ECO:0000256" key="1">
    <source>
        <dbReference type="SAM" id="MobiDB-lite"/>
    </source>
</evidence>
<evidence type="ECO:0000259" key="2">
    <source>
        <dbReference type="Pfam" id="PF07238"/>
    </source>
</evidence>
<dbReference type="RefSeq" id="WP_151160000.1">
    <property type="nucleotide sequence ID" value="NZ_JACHIL010000004.1"/>
</dbReference>
<dbReference type="Proteomes" id="UP000531231">
    <property type="component" value="Unassembled WGS sequence"/>
</dbReference>
<reference evidence="3 4" key="1">
    <citation type="submission" date="2020-08" db="EMBL/GenBank/DDBJ databases">
        <title>Genomic Encyclopedia of Type Strains, Phase IV (KMG-IV): sequencing the most valuable type-strain genomes for metagenomic binning, comparative biology and taxonomic classification.</title>
        <authorList>
            <person name="Goeker M."/>
        </authorList>
    </citation>
    <scope>NUCLEOTIDE SEQUENCE [LARGE SCALE GENOMIC DNA]</scope>
    <source>
        <strain evidence="3 4">DSM 25620</strain>
    </source>
</reference>
<evidence type="ECO:0000313" key="3">
    <source>
        <dbReference type="EMBL" id="MBB5091774.1"/>
    </source>
</evidence>
<comment type="caution">
    <text evidence="3">The sequence shown here is derived from an EMBL/GenBank/DDBJ whole genome shotgun (WGS) entry which is preliminary data.</text>
</comment>
<evidence type="ECO:0000313" key="4">
    <source>
        <dbReference type="Proteomes" id="UP000531231"/>
    </source>
</evidence>
<sequence length="209" mass="23095">MSAETPPSSHASFTSPAKTAEQPDSAVRLTLKSPLDGRFMRADGSEYACKLWRISTNNADLTLSDDEIIIRADDHIIAYVDNIGRLEGTVISVQRDDFTLQLIQTVHQKNKLAAKINWLSKNTSQQSEQRRHARHTPARTEAILILDDGSEHACKILDLSLSGAAVATNLRPPLRSIVTLGNSQAKVMRHFEDGIGIEFLVLQTDLPKD</sequence>
<accession>A0A7W8AK07</accession>